<gene>
    <name evidence="2" type="primary">Contig907.g988</name>
    <name evidence="2" type="ORF">STYLEM_18354</name>
</gene>
<evidence type="ECO:0000313" key="2">
    <source>
        <dbReference type="EMBL" id="CDW89223.1"/>
    </source>
</evidence>
<feature type="transmembrane region" description="Helical" evidence="1">
    <location>
        <begin position="2917"/>
        <end position="2940"/>
    </location>
</feature>
<name>A0A078B6N4_STYLE</name>
<dbReference type="Gene3D" id="2.10.220.10">
    <property type="entry name" value="Hormone Receptor, Insulin-like Growth Factor Receptor 1, Chain A, domain 2"/>
    <property type="match status" value="2"/>
</dbReference>
<feature type="transmembrane region" description="Helical" evidence="1">
    <location>
        <begin position="2952"/>
        <end position="2974"/>
    </location>
</feature>
<dbReference type="EMBL" id="CCKQ01017348">
    <property type="protein sequence ID" value="CDW89223.1"/>
    <property type="molecule type" value="Genomic_DNA"/>
</dbReference>
<protein>
    <submittedName>
        <fullName evidence="2">Uncharacterized protein</fullName>
    </submittedName>
</protein>
<sequence>MRHSWQTWILIQIRVTIWLILSVFMLSRSLQIGKFEILLMFSRRAQAGTDVTVKIPIDLQVIATAGSAIGKCREAAYSSVTNSYQNATISNCIYNEYIGYSAITFKISQTYSDIQAYYFYVGLIRNPPSVRYTDSFEVALTNGYPTGSFNQGLILNYIPNKIYSATLTHNLVQAGTTDTYTFKFKITNNILQRGFLQLVFPSPWTSAPQTILSMTGVNIYGATKSGFSVQTPITQTVTYSSLFDLSGVTADATKFITLTITGINNPSSIQTTGSFSITTLDDAMQEIDQITTGLTIAITQPGLLTIDSFTVNDKTVDAFTLIQFTITPSAKYTSGGYIEVTCPAAYMSTSTTVSCVGILGTLGSSTCTRLNSQTIRFTRNLSSGLLVSFFQISFSVGNFRNYLGVVTNTPFTISFKEADGSTVAQSTTGVIYTTVAGTVTVTSAIRATTVLTVGLSGAQYTLTFTCKTRVPTVGRFVFTFPDEQVAYSATTTCQDASGNDLACTLAQVSGTFTATIAASKYCTTECPAGSTFTMKLINAKNPSYINSPLTNSVQIQTQNLFGTNYVTIDQITSGVYFTNSLVPGTLLNMNLARSGSALTGAVPIYTLSFQTATILPNGAVFSITFPQNTAYYSSTATITCTVQASSKTCTSTALGTDSTQISSVLISSACSSTTCAALTTYSVVITNFVNPFSTLANSLVAFTIQTKVSSSNGLVDSGTFNAAQLSLNPNVLTVALTAPTTPIIVGDITSYTLTVTNPTNKIPSTTDSGRLEVIFPSQVVIQSTTCSAQTTTITLTCVASISTQTVTVTSATELSKGQTITIQLINNVQNPKTGATSSAFTFNTYFGSARIDTSTSLTIKPDTFNEIKNTASSRDVVTVNTGIKLTISFSTTNPIPANAQIKFYIPTDQALIDTTTFGATDMSGIGSVGIVTTLAGPTSNYNTFTLKEWCSDDNGGLSCPNTFTSKVQISGMKNPANARFPTNSIKIEIYTSAGDKIDAVSTDIYTIPMCNYGAMQGVLIARTVNTVGLATTYTFTFQTNSNGDLGTTGFVNILFPVAFLFDKTSPTPTCTVKISGSAAAATSTTCTPTKVADPNNMGNYISRIVASLQCGTLSCGGAQTYEFSIIGYSNPFSTKPRDGQIISTSTSTGSGATAEIKNVLDQVIGTDILKTQLSDFTAGTITVTSLIRTVLNVDATTNMQFSLTFPTKLEKSGIIQVSVPSTQFVPNGDNFQYQQSTGTSTWGSSQTLQVSTQSSTETVFIIKEWCSGSNQFCTESQAFKFQIVKGFANVGYVSTPTNFFTISTYTRDNSYVVDTVTNVQATPAVIPAAITVSSITFSTAQAAISGITVDINLKFGATIKPTVYVLLTFDTEFIRKDAGDITCFYVYGGVESSRTCTITQTSSVINTIKIDNFCTTACDDALSFTIRLKNVVNRLYVDAFSGNLLIETRYDTSTIVGTVTYGLSNVATLSPGQLTATSVTRSKATQGVAADYTITWTIPGYLIDDSLVEIRLPLNQVILSTGAAFTFKDASNANALTFSVASGSPTAVYNIAQGTEWKCTGTCSAGVTFTVTVSNAKNPFIQSTNYDAFVIIHKRTDGKLIFQSASPLNASPDLAFGVIDTITITHQNQAYVSRATEYVFLFTVQDDIPQGGKLKVTFPASRALQYTTTTMSCSVGGSLYTCTPTFASGILTNVIVSGICPSAVCTAPIVYTMTLTGGMKNPASVPLTQTGQFVLESISSSNFIVSQGKLDHSKVTNILPEPIVANITRSSPYMAAVNDYRVWFETINTIPTGGYIRVIFPIDQVLTPTNGPTCKIDFALTTLQCQIVFKPTGFVWVDIKSPCTTSCAAGYSIQLLFQSLQNPSSFLSNSGTSSWGVYTMNSNKEYIDGQYSGLKATPDLIGKTAIIKAIEIEDTTVLSKTYMTFLIVPGAQFTSEALFDFYFPDQLSSYYGNNICYVVIGSFVGMSCQFSFYPSGYIQKVILSKPCPYGCEETGIYLFKIPIQNRIDNFQTSGTFTLIERYSEVDVGMGTLLNTLTIVPDFISDFYITNDGKNTVQQESKIYLSFKAVNYVPNKAGKGRIRVVIPSQLTPNSNSCQIRVDGDPSRGTCSISNRIMLIYHTSSTIVGQNLTIEISKIYNPSTTRPTDPFLVYTERDSQNTGTYYQIDQNIVNITYNVTEMLTLLDIAITRSAMNDQTGYQTGQTTQLFFNMQLRNALESTSSIIVQMPLAAQAMISPSTSTATCYSTDSKGVNQNLLLCEIITSNRTIIVRNYCQVSACKAKSKVYFKMYDDFIQNFNYVIDPLNGTTDSMLVRTTTKEGYYFIDQTSKDVFIKPDLVPTYLILPSPEIIRTNNVINRKVSWVLSFKLNKNSVPQGGYIVLTVPRNVLLTIKNSSIDVKNYDTSVIFPNFTQNLYSDGLSVQNVTIKNFCNKTTGCLVGSAYSLLIDWIKNPISQLGNIDTAINISVFTKEGYAVEKGVTPPVYKLFSELIPVNIQNLYIRPINPIPNVITNYEFSFSADAEFNITDQLVINFPPEIAVFPKVTTSRMLAASRKCVSMFQPWVQLNCSQLSNNSILIKGLFTNNFEQYGVRIYDVQNPINAGSTSGFLVEAQSQSALTIASRSTNTRITIYEKIDDQSKCNKVCGSCAGTTATCTTCKNPSKYPIFRNYACVDNCGDGYFFDVNNLQCVQCHHGCSKCSGQGNNQCFSCSTGYFMEDGQCVPYCTKGLIEDTINSQCRQSNSSLCDSNCQTCSLTSNFCLTCKQNSNFPILDTSAGKCIIDDQNQCNSTQGSRFFIDQTTQKCSVCNGLCKTCERSENICTSCWEFQLNNIVNELYETCVDVCGLGTWYNKDQNLCSYCNSVCLICSGYESDQCLVCNKTPEARQLYLFENECVLQCPQRYFVNDINNECEQGQAQILSFSFLFMFISVLLGIGLVIASMVKTKNKNKTTDIIYAIISAIEAFNRLFLLGNMWFKSNVFALAVCFMNLIATCAIAVFFNFLFMTPIYAHSPHFRTLYKKFSLSYQTITCISYFSGVNIMRLLCSGFLNVESLQSDLNNWKFFLVPLNTMANFTVIFTLIQTAINVFIIMTLTIADDAFVFAILGLFLNVIMVIIQIFKHLNVKTFLIRRS</sequence>
<dbReference type="InterPro" id="IPR009030">
    <property type="entry name" value="Growth_fac_rcpt_cys_sf"/>
</dbReference>
<dbReference type="InterPro" id="IPR006212">
    <property type="entry name" value="Furin_repeat"/>
</dbReference>
<accession>A0A078B6N4</accession>
<dbReference type="InterPro" id="IPR052798">
    <property type="entry name" value="Giardia_VSA"/>
</dbReference>
<reference evidence="2 3" key="1">
    <citation type="submission" date="2014-06" db="EMBL/GenBank/DDBJ databases">
        <authorList>
            <person name="Swart Estienne"/>
        </authorList>
    </citation>
    <scope>NUCLEOTIDE SEQUENCE [LARGE SCALE GENOMIC DNA]</scope>
    <source>
        <strain evidence="2 3">130c</strain>
    </source>
</reference>
<dbReference type="PANTHER" id="PTHR23275">
    <property type="entry name" value="CABRIOLET.-RELATED"/>
    <property type="match status" value="1"/>
</dbReference>
<dbReference type="CDD" id="cd00064">
    <property type="entry name" value="FU"/>
    <property type="match status" value="2"/>
</dbReference>
<keyword evidence="1" id="KW-0812">Transmembrane</keyword>
<feature type="transmembrane region" description="Helical" evidence="1">
    <location>
        <begin position="3069"/>
        <end position="3091"/>
    </location>
</feature>
<dbReference type="SMART" id="SM00261">
    <property type="entry name" value="FU"/>
    <property type="match status" value="5"/>
</dbReference>
<keyword evidence="3" id="KW-1185">Reference proteome</keyword>
<dbReference type="PANTHER" id="PTHR23275:SF100">
    <property type="entry name" value="EGF-LIKE DOMAIN-CONTAINING PROTEIN"/>
    <property type="match status" value="1"/>
</dbReference>
<dbReference type="Proteomes" id="UP000039865">
    <property type="component" value="Unassembled WGS sequence"/>
</dbReference>
<evidence type="ECO:0000256" key="1">
    <source>
        <dbReference type="SAM" id="Phobius"/>
    </source>
</evidence>
<feature type="transmembrane region" description="Helical" evidence="1">
    <location>
        <begin position="2980"/>
        <end position="3008"/>
    </location>
</feature>
<feature type="transmembrane region" description="Helical" evidence="1">
    <location>
        <begin position="7"/>
        <end position="26"/>
    </location>
</feature>
<keyword evidence="1" id="KW-1133">Transmembrane helix</keyword>
<feature type="transmembrane region" description="Helical" evidence="1">
    <location>
        <begin position="3029"/>
        <end position="3049"/>
    </location>
</feature>
<keyword evidence="1" id="KW-0472">Membrane</keyword>
<dbReference type="InParanoid" id="A0A078B6N4"/>
<evidence type="ECO:0000313" key="3">
    <source>
        <dbReference type="Proteomes" id="UP000039865"/>
    </source>
</evidence>
<dbReference type="SUPFAM" id="SSF57184">
    <property type="entry name" value="Growth factor receptor domain"/>
    <property type="match status" value="2"/>
</dbReference>
<proteinExistence type="predicted"/>
<organism evidence="2 3">
    <name type="scientific">Stylonychia lemnae</name>
    <name type="common">Ciliate</name>
    <dbReference type="NCBI Taxonomy" id="5949"/>
    <lineage>
        <taxon>Eukaryota</taxon>
        <taxon>Sar</taxon>
        <taxon>Alveolata</taxon>
        <taxon>Ciliophora</taxon>
        <taxon>Intramacronucleata</taxon>
        <taxon>Spirotrichea</taxon>
        <taxon>Stichotrichia</taxon>
        <taxon>Sporadotrichida</taxon>
        <taxon>Oxytrichidae</taxon>
        <taxon>Stylonychinae</taxon>
        <taxon>Stylonychia</taxon>
    </lineage>
</organism>
<dbReference type="OrthoDB" id="298063at2759"/>
<feature type="transmembrane region" description="Helical" evidence="1">
    <location>
        <begin position="3098"/>
        <end position="3117"/>
    </location>
</feature>